<feature type="chain" id="PRO_5004208242" evidence="2">
    <location>
        <begin position="22"/>
        <end position="419"/>
    </location>
</feature>
<dbReference type="eggNOG" id="ENOG502QVCK">
    <property type="taxonomic scope" value="Eukaryota"/>
</dbReference>
<dbReference type="OrthoDB" id="1001765at2759"/>
<dbReference type="InterPro" id="IPR052965">
    <property type="entry name" value="Pigment-catalase-like"/>
</dbReference>
<dbReference type="OMA" id="PRQMQYH"/>
<dbReference type="RefSeq" id="XP_001225368.1">
    <property type="nucleotide sequence ID" value="XM_001225367.1"/>
</dbReference>
<evidence type="ECO:0000256" key="1">
    <source>
        <dbReference type="SAM" id="MobiDB-lite"/>
    </source>
</evidence>
<gene>
    <name evidence="3" type="ORF">CHGG_07712</name>
</gene>
<feature type="signal peptide" evidence="2">
    <location>
        <begin position="1"/>
        <end position="21"/>
    </location>
</feature>
<dbReference type="HOGENOM" id="CLU_029630_0_1_1"/>
<protein>
    <submittedName>
        <fullName evidence="3">Uncharacterized protein</fullName>
    </submittedName>
</protein>
<proteinExistence type="predicted"/>
<dbReference type="PANTHER" id="PTHR31694">
    <property type="entry name" value="DESICCATION-LIKE PROTEIN"/>
    <property type="match status" value="1"/>
</dbReference>
<keyword evidence="4" id="KW-1185">Reference proteome</keyword>
<keyword evidence="2" id="KW-0732">Signal</keyword>
<dbReference type="GeneID" id="4393140"/>
<reference evidence="4" key="1">
    <citation type="journal article" date="2015" name="Genome Announc.">
        <title>Draft genome sequence of the cellulolytic fungus Chaetomium globosum.</title>
        <authorList>
            <person name="Cuomo C.A."/>
            <person name="Untereiner W.A."/>
            <person name="Ma L.-J."/>
            <person name="Grabherr M."/>
            <person name="Birren B.W."/>
        </authorList>
    </citation>
    <scope>NUCLEOTIDE SEQUENCE [LARGE SCALE GENOMIC DNA]</scope>
    <source>
        <strain evidence="4">ATCC 6205 / CBS 148.51 / DSM 1962 / NBRC 6347 / NRRL 1970</strain>
    </source>
</reference>
<accession>Q2GWE2</accession>
<dbReference type="InterPro" id="IPR009078">
    <property type="entry name" value="Ferritin-like_SF"/>
</dbReference>
<dbReference type="SUPFAM" id="SSF47240">
    <property type="entry name" value="Ferritin-like"/>
    <property type="match status" value="1"/>
</dbReference>
<dbReference type="AlphaFoldDB" id="Q2GWE2"/>
<evidence type="ECO:0000256" key="2">
    <source>
        <dbReference type="SAM" id="SignalP"/>
    </source>
</evidence>
<dbReference type="Pfam" id="PF13668">
    <property type="entry name" value="Ferritin_2"/>
    <property type="match status" value="1"/>
</dbReference>
<dbReference type="InParanoid" id="Q2GWE2"/>
<evidence type="ECO:0000313" key="4">
    <source>
        <dbReference type="Proteomes" id="UP000001056"/>
    </source>
</evidence>
<feature type="region of interest" description="Disordered" evidence="1">
    <location>
        <begin position="382"/>
        <end position="419"/>
    </location>
</feature>
<dbReference type="EMBL" id="CH408033">
    <property type="protein sequence ID" value="EAQ86459.1"/>
    <property type="molecule type" value="Genomic_DNA"/>
</dbReference>
<dbReference type="Proteomes" id="UP000001056">
    <property type="component" value="Unassembled WGS sequence"/>
</dbReference>
<evidence type="ECO:0000313" key="3">
    <source>
        <dbReference type="EMBL" id="EAQ86459.1"/>
    </source>
</evidence>
<organism evidence="3 4">
    <name type="scientific">Chaetomium globosum (strain ATCC 6205 / CBS 148.51 / DSM 1962 / NBRC 6347 / NRRL 1970)</name>
    <name type="common">Soil fungus</name>
    <dbReference type="NCBI Taxonomy" id="306901"/>
    <lineage>
        <taxon>Eukaryota</taxon>
        <taxon>Fungi</taxon>
        <taxon>Dikarya</taxon>
        <taxon>Ascomycota</taxon>
        <taxon>Pezizomycotina</taxon>
        <taxon>Sordariomycetes</taxon>
        <taxon>Sordariomycetidae</taxon>
        <taxon>Sordariales</taxon>
        <taxon>Chaetomiaceae</taxon>
        <taxon>Chaetomium</taxon>
    </lineage>
</organism>
<dbReference type="PANTHER" id="PTHR31694:SF8">
    <property type="entry name" value="STRESS RESPONSE PROTEIN RDS1P"/>
    <property type="match status" value="1"/>
</dbReference>
<feature type="compositionally biased region" description="Basic and acidic residues" evidence="1">
    <location>
        <begin position="403"/>
        <end position="413"/>
    </location>
</feature>
<name>Q2GWE2_CHAGB</name>
<dbReference type="CDD" id="cd00657">
    <property type="entry name" value="Ferritin_like"/>
    <property type="match status" value="1"/>
</dbReference>
<dbReference type="VEuPathDB" id="FungiDB:CHGG_07712"/>
<sequence>MPSFKKTFGVVVAGLAALSSALPSVPKLSKSQMKMYQHAKRQNAAAAALGLNDVDILQFALTLEWLEATFYQQGFAQFPATDFQALGLEQREIDALIKIGKTEEEHVILLQSAIAQAGVQPVQPCTYNFGFTDAAGMVATAAVLENVGVSAYLGAASLISDTSILTTAGSILTIEARHQTFVRAASRGIPVPQAFDTPLSPKQVFSLAAPFIQSCPDGSNLILTAFPTLSMPAGASATAVAAGAAVQLQSDAASTATHCAFTTGGIPGGTVFVPFDQAAGCVVPQGLAGVTYVNLASAGPLNGVLTDDIIVAGPMVMQVSSIGEDQHIEKRQNTRWHKAGYIRMALHKVEIQHITTMTPPWLCNHVASSSRTDILFSAKRRVSPPDSAWVRAEPVRPGQQRAGQERSTSDEPTKMSCPT</sequence>